<evidence type="ECO:0000313" key="2">
    <source>
        <dbReference type="EMBL" id="CAH0367966.1"/>
    </source>
</evidence>
<comment type="caution">
    <text evidence="2">The sequence shown here is derived from an EMBL/GenBank/DDBJ whole genome shotgun (WGS) entry which is preliminary data.</text>
</comment>
<dbReference type="CDD" id="cd02537">
    <property type="entry name" value="GT8_Glycogenin"/>
    <property type="match status" value="1"/>
</dbReference>
<reference evidence="2" key="1">
    <citation type="submission" date="2021-11" db="EMBL/GenBank/DDBJ databases">
        <authorList>
            <consortium name="Genoscope - CEA"/>
            <person name="William W."/>
        </authorList>
    </citation>
    <scope>NUCLEOTIDE SEQUENCE</scope>
</reference>
<feature type="region of interest" description="Disordered" evidence="1">
    <location>
        <begin position="40"/>
        <end position="69"/>
    </location>
</feature>
<sequence length="422" mass="45284">MSAAAAPFSLPAAVGAANCNAGGAQMDPRAPAFLAAAASDLKRTSPSPRVVSSESDDDVPEVSYPSQPKVAVPRGDVVEATGDDLRGVLEAEAGGFATFDDDPSGLLGLRRIDTGPGDAPHTPLEPRETAIREPYVFTKTAAKPRPASISDDTIQVDHNAARQAYVTLLTSDGYLPGAECLLHSLRQSGTRRPVVTLVTSAVSPRARAKLEQRCDRVIEVPAVPNPHSSRPDQADKCWTDAGYTKLQIWSLHDDYDLLVYIDVDAIVRTNIDDLFALDVDLAAAPDVFPPDKFNAGVLVVRPSPETHARLLQLAPTAPSYDGGDTGLLNFCFPGWFAGHERLQRLPFAYNAQRTMHWLTRAAPGYWQAIGEIRVLHFSSAPKPWEAPDRKGDLELVWWEVFLSSQVAGLGVGVGAGGTFGGF</sequence>
<dbReference type="PANTHER" id="PTHR11183">
    <property type="entry name" value="GLYCOGENIN SUBFAMILY MEMBER"/>
    <property type="match status" value="1"/>
</dbReference>
<dbReference type="InterPro" id="IPR050587">
    <property type="entry name" value="GNT1/Glycosyltrans_8"/>
</dbReference>
<dbReference type="Pfam" id="PF01501">
    <property type="entry name" value="Glyco_transf_8"/>
    <property type="match status" value="1"/>
</dbReference>
<dbReference type="InterPro" id="IPR002495">
    <property type="entry name" value="Glyco_trans_8"/>
</dbReference>
<protein>
    <recommendedName>
        <fullName evidence="4">Hexosyltransferase</fullName>
    </recommendedName>
</protein>
<evidence type="ECO:0000313" key="3">
    <source>
        <dbReference type="Proteomes" id="UP000789595"/>
    </source>
</evidence>
<dbReference type="OrthoDB" id="2014201at2759"/>
<organism evidence="2 3">
    <name type="scientific">Pelagomonas calceolata</name>
    <dbReference type="NCBI Taxonomy" id="35677"/>
    <lineage>
        <taxon>Eukaryota</taxon>
        <taxon>Sar</taxon>
        <taxon>Stramenopiles</taxon>
        <taxon>Ochrophyta</taxon>
        <taxon>Pelagophyceae</taxon>
        <taxon>Pelagomonadales</taxon>
        <taxon>Pelagomonadaceae</taxon>
        <taxon>Pelagomonas</taxon>
    </lineage>
</organism>
<dbReference type="SUPFAM" id="SSF53448">
    <property type="entry name" value="Nucleotide-diphospho-sugar transferases"/>
    <property type="match status" value="1"/>
</dbReference>
<evidence type="ECO:0000256" key="1">
    <source>
        <dbReference type="SAM" id="MobiDB-lite"/>
    </source>
</evidence>
<dbReference type="AlphaFoldDB" id="A0A8J2SHQ6"/>
<name>A0A8J2SHQ6_9STRA</name>
<dbReference type="InterPro" id="IPR029044">
    <property type="entry name" value="Nucleotide-diphossugar_trans"/>
</dbReference>
<dbReference type="GO" id="GO:0016757">
    <property type="term" value="F:glycosyltransferase activity"/>
    <property type="evidence" value="ECO:0007669"/>
    <property type="project" value="InterPro"/>
</dbReference>
<proteinExistence type="predicted"/>
<dbReference type="EMBL" id="CAKKNE010000002">
    <property type="protein sequence ID" value="CAH0367966.1"/>
    <property type="molecule type" value="Genomic_DNA"/>
</dbReference>
<dbReference type="Gene3D" id="3.90.550.10">
    <property type="entry name" value="Spore Coat Polysaccharide Biosynthesis Protein SpsA, Chain A"/>
    <property type="match status" value="1"/>
</dbReference>
<accession>A0A8J2SHQ6</accession>
<dbReference type="Proteomes" id="UP000789595">
    <property type="component" value="Unassembled WGS sequence"/>
</dbReference>
<gene>
    <name evidence="2" type="ORF">PECAL_2P10130</name>
</gene>
<keyword evidence="3" id="KW-1185">Reference proteome</keyword>
<evidence type="ECO:0008006" key="4">
    <source>
        <dbReference type="Google" id="ProtNLM"/>
    </source>
</evidence>